<comment type="caution">
    <text evidence="2">The sequence shown here is derived from an EMBL/GenBank/DDBJ whole genome shotgun (WGS) entry which is preliminary data.</text>
</comment>
<proteinExistence type="predicted"/>
<evidence type="ECO:0000313" key="3">
    <source>
        <dbReference type="Proteomes" id="UP000289437"/>
    </source>
</evidence>
<gene>
    <name evidence="2" type="ORF">GRAN_4804</name>
</gene>
<protein>
    <recommendedName>
        <fullName evidence="4">Oar protein</fullName>
    </recommendedName>
</protein>
<evidence type="ECO:0008006" key="4">
    <source>
        <dbReference type="Google" id="ProtNLM"/>
    </source>
</evidence>
<dbReference type="Proteomes" id="UP000289437">
    <property type="component" value="Unassembled WGS sequence"/>
</dbReference>
<accession>A0A4Q0ST96</accession>
<organism evidence="2 3">
    <name type="scientific">Granulicella sibirica</name>
    <dbReference type="NCBI Taxonomy" id="2479048"/>
    <lineage>
        <taxon>Bacteria</taxon>
        <taxon>Pseudomonadati</taxon>
        <taxon>Acidobacteriota</taxon>
        <taxon>Terriglobia</taxon>
        <taxon>Terriglobales</taxon>
        <taxon>Acidobacteriaceae</taxon>
        <taxon>Granulicella</taxon>
    </lineage>
</organism>
<evidence type="ECO:0000256" key="1">
    <source>
        <dbReference type="SAM" id="MobiDB-lite"/>
    </source>
</evidence>
<dbReference type="EMBL" id="RDSM01000005">
    <property type="protein sequence ID" value="RXH54153.1"/>
    <property type="molecule type" value="Genomic_DNA"/>
</dbReference>
<reference evidence="3" key="2">
    <citation type="submission" date="2019-02" db="EMBL/GenBank/DDBJ databases">
        <title>Granulicella sibirica sp. nov., a psychrotolerant acidobacterium isolated from an organic soil layer in forested tundra, West Siberia.</title>
        <authorList>
            <person name="Oshkin I.Y."/>
            <person name="Kulichevskaya I.S."/>
            <person name="Rijpstra W.I.C."/>
            <person name="Sinninghe Damste J.S."/>
            <person name="Rakitin A.L."/>
            <person name="Ravin N.V."/>
            <person name="Dedysh S.N."/>
        </authorList>
    </citation>
    <scope>NUCLEOTIDE SEQUENCE [LARGE SCALE GENOMIC DNA]</scope>
    <source>
        <strain evidence="3">AF10</strain>
    </source>
</reference>
<name>A0A4Q0ST96_9BACT</name>
<feature type="compositionally biased region" description="Polar residues" evidence="1">
    <location>
        <begin position="24"/>
        <end position="33"/>
    </location>
</feature>
<dbReference type="AlphaFoldDB" id="A0A4Q0ST96"/>
<feature type="compositionally biased region" description="Polar residues" evidence="1">
    <location>
        <begin position="1"/>
        <end position="17"/>
    </location>
</feature>
<sequence>MLNASNTPHLANPNGNVSSGGFGQITSTSPGSRTTDERYMRLGFKATF</sequence>
<reference evidence="2 3" key="1">
    <citation type="submission" date="2018-11" db="EMBL/GenBank/DDBJ databases">
        <authorList>
            <person name="Mardanov A.V."/>
            <person name="Ravin N.V."/>
            <person name="Dedysh S.N."/>
        </authorList>
    </citation>
    <scope>NUCLEOTIDE SEQUENCE [LARGE SCALE GENOMIC DNA]</scope>
    <source>
        <strain evidence="2 3">AF10</strain>
    </source>
</reference>
<evidence type="ECO:0000313" key="2">
    <source>
        <dbReference type="EMBL" id="RXH54153.1"/>
    </source>
</evidence>
<keyword evidence="3" id="KW-1185">Reference proteome</keyword>
<feature type="region of interest" description="Disordered" evidence="1">
    <location>
        <begin position="1"/>
        <end position="38"/>
    </location>
</feature>